<dbReference type="RefSeq" id="WP_144950940.1">
    <property type="nucleotide sequence ID" value="NZ_VMQU01000035.1"/>
</dbReference>
<dbReference type="InterPro" id="IPR017938">
    <property type="entry name" value="Riboflavin_synthase-like_b-brl"/>
</dbReference>
<keyword evidence="2" id="KW-0479">Metal-binding</keyword>
<comment type="caution">
    <text evidence="6">The sequence shown here is derived from an EMBL/GenBank/DDBJ whole genome shotgun (WGS) entry which is preliminary data.</text>
</comment>
<dbReference type="InterPro" id="IPR050415">
    <property type="entry name" value="MRET"/>
</dbReference>
<dbReference type="PROSITE" id="PS00197">
    <property type="entry name" value="2FE2S_FER_1"/>
    <property type="match status" value="1"/>
</dbReference>
<keyword evidence="2" id="KW-0408">Iron</keyword>
<dbReference type="CDD" id="cd00207">
    <property type="entry name" value="fer2"/>
    <property type="match status" value="1"/>
</dbReference>
<name>A0A557XVY1_9MYCO</name>
<dbReference type="Gene3D" id="2.40.30.10">
    <property type="entry name" value="Translation factors"/>
    <property type="match status" value="1"/>
</dbReference>
<dbReference type="PROSITE" id="PS51085">
    <property type="entry name" value="2FE2S_FER_2"/>
    <property type="match status" value="1"/>
</dbReference>
<dbReference type="PANTHER" id="PTHR47354:SF5">
    <property type="entry name" value="PROTEIN RFBI"/>
    <property type="match status" value="1"/>
</dbReference>
<dbReference type="InterPro" id="IPR017927">
    <property type="entry name" value="FAD-bd_FR_type"/>
</dbReference>
<reference evidence="6 7" key="1">
    <citation type="submission" date="2019-07" db="EMBL/GenBank/DDBJ databases">
        <title>New Mycobacterium species.</title>
        <authorList>
            <person name="Tortoli E."/>
            <person name="Ghielmetti G."/>
            <person name="Friedel U."/>
            <person name="Trovato A."/>
        </authorList>
    </citation>
    <scope>NUCLEOTIDE SEQUENCE [LARGE SCALE GENOMIC DNA]</scope>
    <source>
        <strain evidence="6 7">16-83</strain>
    </source>
</reference>
<sequence length="341" mass="37105">MSSLPELSTDDCGDIASYEVRVAGTDLSFRVSSGERILAAARRAGVWLPFECGWGSCSTCKATLVEGQVELLYPDAPALDPRDERRRRFLACQSTACSDLTIKVPRTGPTEERPTRDYRAELLNAEDLGPDIRRFRFRLDAASQYRPGQHGIFGLGPGLRRCYSMAGLPGTDCVEFIAKCYPGRPGSTALFGLSAGDRVPIELPYGDMWLRANHRDAVLTAGGTGISAIIALLRQLADTNTTRRVHVFYGANTEAELVCWDELQTLVAQLPSARLYGAVARPASGWSGITGFVTDALGPQLATLTDVDHYLAGPPVMVDAVLALLRERGTPLDRIHFDRFG</sequence>
<evidence type="ECO:0000259" key="4">
    <source>
        <dbReference type="PROSITE" id="PS51085"/>
    </source>
</evidence>
<dbReference type="PRINTS" id="PR00410">
    <property type="entry name" value="PHEHYDRXLASE"/>
</dbReference>
<dbReference type="PROSITE" id="PS51384">
    <property type="entry name" value="FAD_FR"/>
    <property type="match status" value="1"/>
</dbReference>
<feature type="domain" description="2Fe-2S ferredoxin-type" evidence="4">
    <location>
        <begin position="18"/>
        <end position="108"/>
    </location>
</feature>
<dbReference type="SUPFAM" id="SSF63380">
    <property type="entry name" value="Riboflavin synthase domain-like"/>
    <property type="match status" value="1"/>
</dbReference>
<dbReference type="Gene3D" id="3.10.20.30">
    <property type="match status" value="1"/>
</dbReference>
<dbReference type="GO" id="GO:0051537">
    <property type="term" value="F:2 iron, 2 sulfur cluster binding"/>
    <property type="evidence" value="ECO:0007669"/>
    <property type="project" value="UniProtKB-KW"/>
</dbReference>
<dbReference type="AlphaFoldDB" id="A0A557XVY1"/>
<dbReference type="GO" id="GO:0016491">
    <property type="term" value="F:oxidoreductase activity"/>
    <property type="evidence" value="ECO:0007669"/>
    <property type="project" value="InterPro"/>
</dbReference>
<dbReference type="OrthoDB" id="9801223at2"/>
<dbReference type="InterPro" id="IPR012675">
    <property type="entry name" value="Beta-grasp_dom_sf"/>
</dbReference>
<comment type="cofactor">
    <cofactor evidence="1">
        <name>FAD</name>
        <dbReference type="ChEBI" id="CHEBI:57692"/>
    </cofactor>
</comment>
<dbReference type="EMBL" id="VMQU01000035">
    <property type="protein sequence ID" value="TVS90191.1"/>
    <property type="molecule type" value="Genomic_DNA"/>
</dbReference>
<dbReference type="InterPro" id="IPR008333">
    <property type="entry name" value="Cbr1-like_FAD-bd_dom"/>
</dbReference>
<proteinExistence type="predicted"/>
<dbReference type="Pfam" id="PF00970">
    <property type="entry name" value="FAD_binding_6"/>
    <property type="match status" value="1"/>
</dbReference>
<evidence type="ECO:0000256" key="1">
    <source>
        <dbReference type="ARBA" id="ARBA00001974"/>
    </source>
</evidence>
<evidence type="ECO:0000313" key="6">
    <source>
        <dbReference type="EMBL" id="TVS90191.1"/>
    </source>
</evidence>
<protein>
    <submittedName>
        <fullName evidence="6">2Fe-2S iron-sulfur cluster binding domain-containing protein</fullName>
    </submittedName>
</protein>
<dbReference type="SUPFAM" id="SSF52343">
    <property type="entry name" value="Ferredoxin reductase-like, C-terminal NADP-linked domain"/>
    <property type="match status" value="1"/>
</dbReference>
<evidence type="ECO:0000256" key="3">
    <source>
        <dbReference type="ARBA" id="ARBA00023014"/>
    </source>
</evidence>
<evidence type="ECO:0000256" key="2">
    <source>
        <dbReference type="ARBA" id="ARBA00022714"/>
    </source>
</evidence>
<keyword evidence="3" id="KW-0411">Iron-sulfur</keyword>
<evidence type="ECO:0000259" key="5">
    <source>
        <dbReference type="PROSITE" id="PS51384"/>
    </source>
</evidence>
<organism evidence="6 7">
    <name type="scientific">Mycobacterium helveticum</name>
    <dbReference type="NCBI Taxonomy" id="2592811"/>
    <lineage>
        <taxon>Bacteria</taxon>
        <taxon>Bacillati</taxon>
        <taxon>Actinomycetota</taxon>
        <taxon>Actinomycetes</taxon>
        <taxon>Mycobacteriales</taxon>
        <taxon>Mycobacteriaceae</taxon>
        <taxon>Mycobacterium</taxon>
    </lineage>
</organism>
<dbReference type="Gene3D" id="3.40.50.80">
    <property type="entry name" value="Nucleotide-binding domain of ferredoxin-NADP reductase (FNR) module"/>
    <property type="match status" value="1"/>
</dbReference>
<dbReference type="InterPro" id="IPR001041">
    <property type="entry name" value="2Fe-2S_ferredoxin-type"/>
</dbReference>
<dbReference type="Pfam" id="PF00111">
    <property type="entry name" value="Fer2"/>
    <property type="match status" value="1"/>
</dbReference>
<dbReference type="Pfam" id="PF00175">
    <property type="entry name" value="NAD_binding_1"/>
    <property type="match status" value="1"/>
</dbReference>
<dbReference type="InterPro" id="IPR039261">
    <property type="entry name" value="FNR_nucleotide-bd"/>
</dbReference>
<feature type="domain" description="FAD-binding FR-type" evidence="5">
    <location>
        <begin position="115"/>
        <end position="211"/>
    </location>
</feature>
<dbReference type="Proteomes" id="UP000320513">
    <property type="component" value="Unassembled WGS sequence"/>
</dbReference>
<evidence type="ECO:0000313" key="7">
    <source>
        <dbReference type="Proteomes" id="UP000320513"/>
    </source>
</evidence>
<dbReference type="SUPFAM" id="SSF54292">
    <property type="entry name" value="2Fe-2S ferredoxin-like"/>
    <property type="match status" value="1"/>
</dbReference>
<keyword evidence="7" id="KW-1185">Reference proteome</keyword>
<dbReference type="InterPro" id="IPR001433">
    <property type="entry name" value="OxRdtase_FAD/NAD-bd"/>
</dbReference>
<keyword evidence="2" id="KW-0001">2Fe-2S</keyword>
<dbReference type="InterPro" id="IPR006058">
    <property type="entry name" value="2Fe2S_fd_BS"/>
</dbReference>
<dbReference type="InterPro" id="IPR036010">
    <property type="entry name" value="2Fe-2S_ferredoxin-like_sf"/>
</dbReference>
<accession>A0A557XVY1</accession>
<gene>
    <name evidence="6" type="ORF">FPZ47_10460</name>
</gene>
<dbReference type="PANTHER" id="PTHR47354">
    <property type="entry name" value="NADH OXIDOREDUCTASE HCR"/>
    <property type="match status" value="1"/>
</dbReference>